<name>C6BW76_MARSD</name>
<dbReference type="HOGENOM" id="CLU_791632_0_0_7"/>
<protein>
    <submittedName>
        <fullName evidence="2">Aminoglycoside phosphotransferase</fullName>
    </submittedName>
</protein>
<dbReference type="InterPro" id="IPR002575">
    <property type="entry name" value="Aminoglycoside_PTrfase"/>
</dbReference>
<dbReference type="GO" id="GO:0016740">
    <property type="term" value="F:transferase activity"/>
    <property type="evidence" value="ECO:0007669"/>
    <property type="project" value="UniProtKB-KW"/>
</dbReference>
<dbReference type="Proteomes" id="UP000002601">
    <property type="component" value="Chromosome"/>
</dbReference>
<keyword evidence="2" id="KW-0808">Transferase</keyword>
<dbReference type="Gene3D" id="3.90.1200.10">
    <property type="match status" value="1"/>
</dbReference>
<dbReference type="OrthoDB" id="9797603at2"/>
<accession>C6BW76</accession>
<dbReference type="EMBL" id="CP001649">
    <property type="protein sequence ID" value="ACS78320.1"/>
    <property type="molecule type" value="Genomic_DNA"/>
</dbReference>
<dbReference type="Pfam" id="PF01636">
    <property type="entry name" value="APH"/>
    <property type="match status" value="1"/>
</dbReference>
<keyword evidence="3" id="KW-1185">Reference proteome</keyword>
<evidence type="ECO:0000313" key="3">
    <source>
        <dbReference type="Proteomes" id="UP000002601"/>
    </source>
</evidence>
<feature type="domain" description="Aminoglycoside phosphotransferase" evidence="1">
    <location>
        <begin position="74"/>
        <end position="237"/>
    </location>
</feature>
<dbReference type="InterPro" id="IPR011009">
    <property type="entry name" value="Kinase-like_dom_sf"/>
</dbReference>
<sequence>MIDALSPWGLETLERHNDKNIPGSPERAVSRSVIEDSENRLWLMERIAGTQVEKRTAIAENLLTLQKSGMDWLLPYQETKDGQVIAEVMGFPWQLSPFYDSDELPRPEYVFDAERGAELAKFITQLREHTKGKEMKGKDQSFALINYARELAETVKDREPTIYKRLEPICARLFPKMEDFPKLPKAFCHGDFHPLNVLWKGKTIGAVIDWEFSGMRPEIYDVANMIGCVAFENPGALSEGLIPAFMDGLYDNTDISDDSYESLPAYIPSLRFAWLSEWLRKKDSEMIEMELEFMELLLAVMG</sequence>
<gene>
    <name evidence="2" type="ordered locus">Desal_0253</name>
</gene>
<dbReference type="AlphaFoldDB" id="C6BW76"/>
<organism evidence="2 3">
    <name type="scientific">Maridesulfovibrio salexigens (strain ATCC 14822 / DSM 2638 / NCIMB 8403 / VKM B-1763)</name>
    <name type="common">Desulfovibrio salexigens</name>
    <dbReference type="NCBI Taxonomy" id="526222"/>
    <lineage>
        <taxon>Bacteria</taxon>
        <taxon>Pseudomonadati</taxon>
        <taxon>Thermodesulfobacteriota</taxon>
        <taxon>Desulfovibrionia</taxon>
        <taxon>Desulfovibrionales</taxon>
        <taxon>Desulfovibrionaceae</taxon>
        <taxon>Maridesulfovibrio</taxon>
    </lineage>
</organism>
<dbReference type="STRING" id="526222.Desal_0253"/>
<dbReference type="RefSeq" id="WP_012765846.1">
    <property type="nucleotide sequence ID" value="NC_012881.1"/>
</dbReference>
<dbReference type="SUPFAM" id="SSF56112">
    <property type="entry name" value="Protein kinase-like (PK-like)"/>
    <property type="match status" value="1"/>
</dbReference>
<reference evidence="2 3" key="1">
    <citation type="submission" date="2009-06" db="EMBL/GenBank/DDBJ databases">
        <title>Complete sequence of Desulfovibrio salexigens DSM 2638.</title>
        <authorList>
            <consortium name="US DOE Joint Genome Institute"/>
            <person name="Lucas S."/>
            <person name="Copeland A."/>
            <person name="Lapidus A."/>
            <person name="Glavina del Rio T."/>
            <person name="Tice H."/>
            <person name="Bruce D."/>
            <person name="Goodwin L."/>
            <person name="Pitluck S."/>
            <person name="Munk A.C."/>
            <person name="Brettin T."/>
            <person name="Detter J.C."/>
            <person name="Han C."/>
            <person name="Tapia R."/>
            <person name="Larimer F."/>
            <person name="Land M."/>
            <person name="Hauser L."/>
            <person name="Kyrpides N."/>
            <person name="Anderson I."/>
            <person name="Wall J.D."/>
            <person name="Arkin A.P."/>
            <person name="Dehal P."/>
            <person name="Chivian D."/>
            <person name="Giles B."/>
            <person name="Hazen T.C."/>
        </authorList>
    </citation>
    <scope>NUCLEOTIDE SEQUENCE [LARGE SCALE GENOMIC DNA]</scope>
    <source>
        <strain evidence="3">ATCC 14822 / DSM 2638 / NCIMB 8403 / VKM B-1763</strain>
    </source>
</reference>
<evidence type="ECO:0000259" key="1">
    <source>
        <dbReference type="Pfam" id="PF01636"/>
    </source>
</evidence>
<dbReference type="eggNOG" id="COG2334">
    <property type="taxonomic scope" value="Bacteria"/>
</dbReference>
<proteinExistence type="predicted"/>
<evidence type="ECO:0000313" key="2">
    <source>
        <dbReference type="EMBL" id="ACS78320.1"/>
    </source>
</evidence>
<dbReference type="KEGG" id="dsa:Desal_0253"/>